<dbReference type="FunFam" id="1.10.10.10:FF:000001">
    <property type="entry name" value="LysR family transcriptional regulator"/>
    <property type="match status" value="1"/>
</dbReference>
<dbReference type="PRINTS" id="PR00039">
    <property type="entry name" value="HTHLYSR"/>
</dbReference>
<gene>
    <name evidence="6" type="ORF">H9712_00820</name>
</gene>
<keyword evidence="3" id="KW-0238">DNA-binding</keyword>
<evidence type="ECO:0000259" key="5">
    <source>
        <dbReference type="PROSITE" id="PS50931"/>
    </source>
</evidence>
<dbReference type="Pfam" id="PF03466">
    <property type="entry name" value="LysR_substrate"/>
    <property type="match status" value="1"/>
</dbReference>
<dbReference type="InterPro" id="IPR005119">
    <property type="entry name" value="LysR_subst-bd"/>
</dbReference>
<dbReference type="InterPro" id="IPR036388">
    <property type="entry name" value="WH-like_DNA-bd_sf"/>
</dbReference>
<sequence length="301" mass="35150">MYLDQLRYFLSVARHRNFTEAAKEFYVTQPAITHQISALEQELGTKLFLRTTRSVNLTRAGELFLEDAKRMLDLEERARDRIRQAERTDNLSLKIGYLNSPSRHFLPQIMLDYRSRYPQVRVELIRRDADSLRRDCEESAFDAAFSVLTDLQDLSQYHCRKLGSDFYCLVCPKDHPCLENAVVHYDRLATEPFVCLAQSGGSYMYKQFRQICRGYGFTPRIVAEYPAMEDVIFAVECGQALTIMPYHIREYMHTNLAFLPLDGDNPVIDLGMVWLRQSDNPALQWLVELINHYLVEQPELF</sequence>
<protein>
    <submittedName>
        <fullName evidence="6">LysR family transcriptional regulator</fullName>
    </submittedName>
</protein>
<evidence type="ECO:0000256" key="4">
    <source>
        <dbReference type="ARBA" id="ARBA00023163"/>
    </source>
</evidence>
<dbReference type="GO" id="GO:0003700">
    <property type="term" value="F:DNA-binding transcription factor activity"/>
    <property type="evidence" value="ECO:0007669"/>
    <property type="project" value="InterPro"/>
</dbReference>
<name>A0A9D2MJU1_9FIRM</name>
<keyword evidence="2" id="KW-0805">Transcription regulation</keyword>
<dbReference type="GO" id="GO:0032993">
    <property type="term" value="C:protein-DNA complex"/>
    <property type="evidence" value="ECO:0007669"/>
    <property type="project" value="TreeGrafter"/>
</dbReference>
<reference evidence="6" key="2">
    <citation type="submission" date="2021-04" db="EMBL/GenBank/DDBJ databases">
        <authorList>
            <person name="Gilroy R."/>
        </authorList>
    </citation>
    <scope>NUCLEOTIDE SEQUENCE</scope>
    <source>
        <strain evidence="6">CHK192-8294</strain>
    </source>
</reference>
<evidence type="ECO:0000313" key="7">
    <source>
        <dbReference type="Proteomes" id="UP000823921"/>
    </source>
</evidence>
<accession>A0A9D2MJU1</accession>
<proteinExistence type="inferred from homology"/>
<dbReference type="Pfam" id="PF00126">
    <property type="entry name" value="HTH_1"/>
    <property type="match status" value="1"/>
</dbReference>
<dbReference type="EMBL" id="DWXO01000009">
    <property type="protein sequence ID" value="HJB79507.1"/>
    <property type="molecule type" value="Genomic_DNA"/>
</dbReference>
<dbReference type="InterPro" id="IPR036390">
    <property type="entry name" value="WH_DNA-bd_sf"/>
</dbReference>
<dbReference type="PROSITE" id="PS50931">
    <property type="entry name" value="HTH_LYSR"/>
    <property type="match status" value="1"/>
</dbReference>
<comment type="similarity">
    <text evidence="1">Belongs to the LysR transcriptional regulatory family.</text>
</comment>
<dbReference type="CDD" id="cd08414">
    <property type="entry name" value="PBP2_LTTR_aromatics_like"/>
    <property type="match status" value="1"/>
</dbReference>
<keyword evidence="4" id="KW-0804">Transcription</keyword>
<comment type="caution">
    <text evidence="6">The sequence shown here is derived from an EMBL/GenBank/DDBJ whole genome shotgun (WGS) entry which is preliminary data.</text>
</comment>
<dbReference type="Gene3D" id="3.40.190.10">
    <property type="entry name" value="Periplasmic binding protein-like II"/>
    <property type="match status" value="2"/>
</dbReference>
<dbReference type="SUPFAM" id="SSF46785">
    <property type="entry name" value="Winged helix' DNA-binding domain"/>
    <property type="match status" value="1"/>
</dbReference>
<reference evidence="6" key="1">
    <citation type="journal article" date="2021" name="PeerJ">
        <title>Extensive microbial diversity within the chicken gut microbiome revealed by metagenomics and culture.</title>
        <authorList>
            <person name="Gilroy R."/>
            <person name="Ravi A."/>
            <person name="Getino M."/>
            <person name="Pursley I."/>
            <person name="Horton D.L."/>
            <person name="Alikhan N.F."/>
            <person name="Baker D."/>
            <person name="Gharbi K."/>
            <person name="Hall N."/>
            <person name="Watson M."/>
            <person name="Adriaenssens E.M."/>
            <person name="Foster-Nyarko E."/>
            <person name="Jarju S."/>
            <person name="Secka A."/>
            <person name="Antonio M."/>
            <person name="Oren A."/>
            <person name="Chaudhuri R.R."/>
            <person name="La Ragione R."/>
            <person name="Hildebrand F."/>
            <person name="Pallen M.J."/>
        </authorList>
    </citation>
    <scope>NUCLEOTIDE SEQUENCE</scope>
    <source>
        <strain evidence="6">CHK192-8294</strain>
    </source>
</reference>
<organism evidence="6 7">
    <name type="scientific">Candidatus Flavonifractor intestinigallinarum</name>
    <dbReference type="NCBI Taxonomy" id="2838586"/>
    <lineage>
        <taxon>Bacteria</taxon>
        <taxon>Bacillati</taxon>
        <taxon>Bacillota</taxon>
        <taxon>Clostridia</taxon>
        <taxon>Eubacteriales</taxon>
        <taxon>Oscillospiraceae</taxon>
        <taxon>Flavonifractor</taxon>
    </lineage>
</organism>
<dbReference type="GO" id="GO:0003677">
    <property type="term" value="F:DNA binding"/>
    <property type="evidence" value="ECO:0007669"/>
    <property type="project" value="UniProtKB-KW"/>
</dbReference>
<dbReference type="AlphaFoldDB" id="A0A9D2MJU1"/>
<dbReference type="Gene3D" id="1.10.10.10">
    <property type="entry name" value="Winged helix-like DNA-binding domain superfamily/Winged helix DNA-binding domain"/>
    <property type="match status" value="1"/>
</dbReference>
<evidence type="ECO:0000256" key="3">
    <source>
        <dbReference type="ARBA" id="ARBA00023125"/>
    </source>
</evidence>
<dbReference type="SUPFAM" id="SSF53850">
    <property type="entry name" value="Periplasmic binding protein-like II"/>
    <property type="match status" value="1"/>
</dbReference>
<dbReference type="Proteomes" id="UP000823921">
    <property type="component" value="Unassembled WGS sequence"/>
</dbReference>
<evidence type="ECO:0000256" key="2">
    <source>
        <dbReference type="ARBA" id="ARBA00023015"/>
    </source>
</evidence>
<feature type="domain" description="HTH lysR-type" evidence="5">
    <location>
        <begin position="1"/>
        <end position="58"/>
    </location>
</feature>
<evidence type="ECO:0000256" key="1">
    <source>
        <dbReference type="ARBA" id="ARBA00009437"/>
    </source>
</evidence>
<dbReference type="InterPro" id="IPR000847">
    <property type="entry name" value="LysR_HTH_N"/>
</dbReference>
<evidence type="ECO:0000313" key="6">
    <source>
        <dbReference type="EMBL" id="HJB79507.1"/>
    </source>
</evidence>
<dbReference type="PANTHER" id="PTHR30346">
    <property type="entry name" value="TRANSCRIPTIONAL DUAL REGULATOR HCAR-RELATED"/>
    <property type="match status" value="1"/>
</dbReference>
<dbReference type="PANTHER" id="PTHR30346:SF28">
    <property type="entry name" value="HTH-TYPE TRANSCRIPTIONAL REGULATOR CYNR"/>
    <property type="match status" value="1"/>
</dbReference>